<dbReference type="PATRIC" id="fig|37636.3.peg.287"/>
<accession>A0A0N1KQG3</accession>
<evidence type="ECO:0000313" key="5">
    <source>
        <dbReference type="Proteomes" id="UP000053099"/>
    </source>
</evidence>
<dbReference type="Proteomes" id="UP000053099">
    <property type="component" value="Unassembled WGS sequence"/>
</dbReference>
<reference evidence="2 5" key="1">
    <citation type="submission" date="2015-09" db="EMBL/GenBank/DDBJ databases">
        <title>Draft genome sequence of Thermus scotoductus strain K1 isolated from a geothermal spring in Nagorno-Karabakh, Armenia.</title>
        <authorList>
            <person name="Saghatelyan A."/>
            <person name="Poghosyan L."/>
            <person name="Panosyan H."/>
            <person name="Birkeland N.-K."/>
        </authorList>
    </citation>
    <scope>NUCLEOTIDE SEQUENCE [LARGE SCALE GENOMIC DNA]</scope>
    <source>
        <strain evidence="2 5">K1</strain>
    </source>
</reference>
<dbReference type="EMBL" id="PELY01000288">
    <property type="protein sequence ID" value="RTH24598.1"/>
    <property type="molecule type" value="Genomic_DNA"/>
</dbReference>
<evidence type="ECO:0000313" key="7">
    <source>
        <dbReference type="Proteomes" id="UP000287306"/>
    </source>
</evidence>
<gene>
    <name evidence="2" type="ORF">AN926_06135</name>
    <name evidence="4" type="ORF">CSW27_08490</name>
    <name evidence="3" type="ORF">CSW38_08785</name>
</gene>
<evidence type="ECO:0000313" key="6">
    <source>
        <dbReference type="Proteomes" id="UP000287155"/>
    </source>
</evidence>
<organism evidence="2 5">
    <name type="scientific">Thermus scotoductus</name>
    <dbReference type="NCBI Taxonomy" id="37636"/>
    <lineage>
        <taxon>Bacteria</taxon>
        <taxon>Thermotogati</taxon>
        <taxon>Deinococcota</taxon>
        <taxon>Deinococci</taxon>
        <taxon>Thermales</taxon>
        <taxon>Thermaceae</taxon>
        <taxon>Thermus</taxon>
    </lineage>
</organism>
<evidence type="ECO:0000313" key="2">
    <source>
        <dbReference type="EMBL" id="KPD31570.1"/>
    </source>
</evidence>
<name>A0A0N1KQG3_THESC</name>
<dbReference type="EMBL" id="PEMJ01000296">
    <property type="protein sequence ID" value="RTI13349.1"/>
    <property type="molecule type" value="Genomic_DNA"/>
</dbReference>
<protein>
    <submittedName>
        <fullName evidence="2">Uncharacterized protein</fullName>
    </submittedName>
</protein>
<feature type="region of interest" description="Disordered" evidence="1">
    <location>
        <begin position="87"/>
        <end position="138"/>
    </location>
</feature>
<evidence type="ECO:0000313" key="4">
    <source>
        <dbReference type="EMBL" id="RTI13349.1"/>
    </source>
</evidence>
<dbReference type="EMBL" id="LJJR01000014">
    <property type="protein sequence ID" value="KPD31570.1"/>
    <property type="molecule type" value="Genomic_DNA"/>
</dbReference>
<dbReference type="Proteomes" id="UP000287306">
    <property type="component" value="Unassembled WGS sequence"/>
</dbReference>
<evidence type="ECO:0000256" key="1">
    <source>
        <dbReference type="SAM" id="MobiDB-lite"/>
    </source>
</evidence>
<evidence type="ECO:0000313" key="3">
    <source>
        <dbReference type="EMBL" id="RTH24598.1"/>
    </source>
</evidence>
<dbReference type="AlphaFoldDB" id="A0A0N1KQG3"/>
<feature type="compositionally biased region" description="Basic and acidic residues" evidence="1">
    <location>
        <begin position="97"/>
        <end position="126"/>
    </location>
</feature>
<reference evidence="6 7" key="2">
    <citation type="journal article" date="2019" name="Extremophiles">
        <title>Biogeography of thermophiles and predominance of Thermus scotoductus in domestic water heaters.</title>
        <authorList>
            <person name="Wilpiszeski R.L."/>
            <person name="Zhang Z."/>
            <person name="House C.H."/>
        </authorList>
    </citation>
    <scope>NUCLEOTIDE SEQUENCE [LARGE SCALE GENOMIC DNA]</scope>
    <source>
        <strain evidence="4 6">14_S14</strain>
        <strain evidence="3 7">25_S25</strain>
    </source>
</reference>
<proteinExistence type="predicted"/>
<dbReference type="Proteomes" id="UP000287155">
    <property type="component" value="Unassembled WGS sequence"/>
</dbReference>
<comment type="caution">
    <text evidence="2">The sequence shown here is derived from an EMBL/GenBank/DDBJ whole genome shotgun (WGS) entry which is preliminary data.</text>
</comment>
<sequence length="369" mass="41331">MTARYVLTSTCIQTGTMTLTVSLRQHLLGKERVRFVDEDGEVYEVEVDWKQGVVRGLLPYYQKRRLAANETILLHFRGEEVELKATPRGLPRLGQAESREPAQPERREARPAASGRESKEAGDPRPEKRRVRVTPYPKEVLFPNEPQRTLEPPGVTEDLRLLGFLLEGGPPWVYKAPLGRRQVLLVLLRPGEGEPSLLKSYRQQGAYVVILAPESQKEGVPEGVGYLSPEAVSRLVRLKARFPLSPLDLEDLLREGFVDLEAVESLEDRLVAELSERGAFAAFLLLLSRKSMGEVFLLADLEAEAVEEGLIPEVVRQGVEVLSQPPFLVLKRLSPGEFLLRQGVEEALSDIEAFAQGLRGRLNRVRGSF</sequence>
<dbReference type="RefSeq" id="WP_054392000.1">
    <property type="nucleotide sequence ID" value="NZ_DAHVNI010000038.1"/>
</dbReference>